<protein>
    <submittedName>
        <fullName evidence="1">Tail collar fiber protein</fullName>
    </submittedName>
</protein>
<evidence type="ECO:0000313" key="1">
    <source>
        <dbReference type="EMBL" id="DAD78538.1"/>
    </source>
</evidence>
<dbReference type="EMBL" id="BK014846">
    <property type="protein sequence ID" value="DAD78538.1"/>
    <property type="molecule type" value="Genomic_DNA"/>
</dbReference>
<reference evidence="1" key="1">
    <citation type="journal article" date="2021" name="Proc. Natl. Acad. Sci. U.S.A.">
        <title>A Catalog of Tens of Thousands of Viruses from Human Metagenomes Reveals Hidden Associations with Chronic Diseases.</title>
        <authorList>
            <person name="Tisza M.J."/>
            <person name="Buck C.B."/>
        </authorList>
    </citation>
    <scope>NUCLEOTIDE SEQUENCE</scope>
    <source>
        <strain evidence="1">CtCiv1</strain>
    </source>
</reference>
<organism evidence="1">
    <name type="scientific">Caudovirales sp. ctCiv1</name>
    <dbReference type="NCBI Taxonomy" id="2826769"/>
    <lineage>
        <taxon>Viruses</taxon>
        <taxon>Duplodnaviria</taxon>
        <taxon>Heunggongvirae</taxon>
        <taxon>Uroviricota</taxon>
        <taxon>Caudoviricetes</taxon>
    </lineage>
</organism>
<sequence length="511" mass="55303">MSNFTSVVIPYSGLSLINGAISGLNTLQFTSVKIGNGVYTGQENLANSKNLKSIKQIFSIESVKKKDDEYIIVRCIIKNDSVTESFNITEIGIFAKDSSNEEKLIGITINTGGEPFPAFSLAPRTISMDLYIQVAGASNITFTVDGSPGIYVTTERFEELTAEDIGAAEKSHKHKTSDITDFPTALPADGGDADTVGGKSANDFRLTDVSIVSNQDYDTFPNGTVYASTGCGNAPDDYCIVETNVASNNDGYQKAYCVNTRITHNRKRATVDGWTSWNDDRDGGNAYTVGGKTEAQLIKYDDLFAYTDGRIISSVLWINTETFDDSMRKTYGIVPGTPDSPPGMGYGVRLPCVAYDKNGVLVTVIQLDPVENQGKVWTNLYRKHLGSWTGWRANNDGGNASTLGGLASHDFVRYSGNSVLARKQGTSKEGGEIVFEKADDSTLKGNPFLDLFNNTIRFVTPSSRGGTAVIELLIDEPLKANNTIAVFTAGTTDITPGVTNLGKNQIYIMYE</sequence>
<accession>A0A8S5M8H7</accession>
<proteinExistence type="predicted"/>
<name>A0A8S5M8H7_9CAUD</name>